<dbReference type="Proteomes" id="UP001165586">
    <property type="component" value="Unassembled WGS sequence"/>
</dbReference>
<keyword evidence="1" id="KW-0732">Signal</keyword>
<evidence type="ECO:0000313" key="2">
    <source>
        <dbReference type="EMBL" id="MCS5735058.1"/>
    </source>
</evidence>
<name>A0ABT2H552_9MICO</name>
<evidence type="ECO:0000256" key="1">
    <source>
        <dbReference type="SAM" id="SignalP"/>
    </source>
</evidence>
<organism evidence="2 3">
    <name type="scientific">Herbiconiux daphne</name>
    <dbReference type="NCBI Taxonomy" id="2970914"/>
    <lineage>
        <taxon>Bacteria</taxon>
        <taxon>Bacillati</taxon>
        <taxon>Actinomycetota</taxon>
        <taxon>Actinomycetes</taxon>
        <taxon>Micrococcales</taxon>
        <taxon>Microbacteriaceae</taxon>
        <taxon>Herbiconiux</taxon>
    </lineage>
</organism>
<accession>A0ABT2H552</accession>
<gene>
    <name evidence="2" type="ORF">N1032_15035</name>
</gene>
<feature type="chain" id="PRO_5045253497" description="VWFA domain-containing protein" evidence="1">
    <location>
        <begin position="24"/>
        <end position="265"/>
    </location>
</feature>
<dbReference type="EMBL" id="JANLCJ010000005">
    <property type="protein sequence ID" value="MCS5735058.1"/>
    <property type="molecule type" value="Genomic_DNA"/>
</dbReference>
<reference evidence="2" key="1">
    <citation type="submission" date="2022-08" db="EMBL/GenBank/DDBJ databases">
        <authorList>
            <person name="Deng Y."/>
            <person name="Han X.-F."/>
            <person name="Zhang Y.-Q."/>
        </authorList>
    </citation>
    <scope>NUCLEOTIDE SEQUENCE</scope>
    <source>
        <strain evidence="2">CPCC 203386</strain>
    </source>
</reference>
<dbReference type="RefSeq" id="WP_259539965.1">
    <property type="nucleotide sequence ID" value="NZ_JANLCJ010000005.1"/>
</dbReference>
<sequence>MRSTLVTTIAMGLCLTAATTLNACSTVPPGGNLAELQGLAASCEPTHKPATLVRADGSATAQSDALREQYIAVARDKALAAAICGGTFRFDIFGASLTDSITVASVSFDPIGATETAQLRSAAKRAQEVVDAIEDAYPDALAKLSSNGTDVVSSLQAGREFIDQINVNGPTHSLSLVLLTDGLDNHSAPLDDPGLTTPQAQSYVGSIPVPDLAGASVSIFGVGRVSGTSQLPSSHTDAVRAFYEALLARTGATTVTIATDYTGGR</sequence>
<comment type="caution">
    <text evidence="2">The sequence shown here is derived from an EMBL/GenBank/DDBJ whole genome shotgun (WGS) entry which is preliminary data.</text>
</comment>
<proteinExistence type="predicted"/>
<feature type="signal peptide" evidence="1">
    <location>
        <begin position="1"/>
        <end position="23"/>
    </location>
</feature>
<keyword evidence="3" id="KW-1185">Reference proteome</keyword>
<evidence type="ECO:0008006" key="4">
    <source>
        <dbReference type="Google" id="ProtNLM"/>
    </source>
</evidence>
<protein>
    <recommendedName>
        <fullName evidence="4">VWFA domain-containing protein</fullName>
    </recommendedName>
</protein>
<evidence type="ECO:0000313" key="3">
    <source>
        <dbReference type="Proteomes" id="UP001165586"/>
    </source>
</evidence>